<evidence type="ECO:0000256" key="1">
    <source>
        <dbReference type="ARBA" id="ARBA00022801"/>
    </source>
</evidence>
<dbReference type="InterPro" id="IPR003010">
    <property type="entry name" value="C-N_Hydrolase"/>
</dbReference>
<dbReference type="EMBL" id="CP065321">
    <property type="protein sequence ID" value="QQR30108.1"/>
    <property type="molecule type" value="Genomic_DNA"/>
</dbReference>
<dbReference type="PANTHER" id="PTHR43674">
    <property type="entry name" value="NITRILASE C965.09-RELATED"/>
    <property type="match status" value="1"/>
</dbReference>
<evidence type="ECO:0000259" key="2">
    <source>
        <dbReference type="PROSITE" id="PS50263"/>
    </source>
</evidence>
<protein>
    <submittedName>
        <fullName evidence="4">Carbon-nitrogen hydrolase family protein</fullName>
    </submittedName>
</protein>
<evidence type="ECO:0000313" key="6">
    <source>
        <dbReference type="Proteomes" id="UP000596035"/>
    </source>
</evidence>
<gene>
    <name evidence="3" type="ORF">ADH66_09270</name>
    <name evidence="4" type="ORF">I5Q82_19310</name>
</gene>
<dbReference type="Gene3D" id="3.60.110.10">
    <property type="entry name" value="Carbon-nitrogen hydrolase"/>
    <property type="match status" value="1"/>
</dbReference>
<dbReference type="Proteomes" id="UP000196710">
    <property type="component" value="Chromosome"/>
</dbReference>
<dbReference type="PANTHER" id="PTHR43674:SF16">
    <property type="entry name" value="CARBON-NITROGEN FAMILY, PUTATIVE (AFU_ORTHOLOGUE AFUA_5G02350)-RELATED"/>
    <property type="match status" value="1"/>
</dbReference>
<dbReference type="RefSeq" id="WP_066541453.1">
    <property type="nucleotide sequence ID" value="NZ_CAPVCI010000004.1"/>
</dbReference>
<dbReference type="EMBL" id="CP021422">
    <property type="protein sequence ID" value="ASB40824.1"/>
    <property type="molecule type" value="Genomic_DNA"/>
</dbReference>
<keyword evidence="5" id="KW-1185">Reference proteome</keyword>
<reference evidence="3" key="1">
    <citation type="journal article" date="2017" name="Genome Announc.">
        <title>High-Quality Whole-Genome Sequences of the Oligo-Mouse-Microbiota Bacterial Community.</title>
        <authorList>
            <person name="Garzetti D."/>
            <person name="Brugiroux S."/>
            <person name="Bunk B."/>
            <person name="Pukall R."/>
            <person name="McCoy K.D."/>
            <person name="Macpherson A.J."/>
            <person name="Stecher B."/>
        </authorList>
    </citation>
    <scope>NUCLEOTIDE SEQUENCE</scope>
    <source>
        <strain evidence="3">KB18</strain>
    </source>
</reference>
<name>A0A1Z2XQX2_9FIRM</name>
<organism evidence="4 6">
    <name type="scientific">Acutalibacter muris</name>
    <dbReference type="NCBI Taxonomy" id="1796620"/>
    <lineage>
        <taxon>Bacteria</taxon>
        <taxon>Bacillati</taxon>
        <taxon>Bacillota</taxon>
        <taxon>Clostridia</taxon>
        <taxon>Eubacteriales</taxon>
        <taxon>Acutalibacteraceae</taxon>
        <taxon>Acutalibacter</taxon>
    </lineage>
</organism>
<evidence type="ECO:0000313" key="4">
    <source>
        <dbReference type="EMBL" id="QQR30108.1"/>
    </source>
</evidence>
<dbReference type="Proteomes" id="UP000596035">
    <property type="component" value="Chromosome"/>
</dbReference>
<dbReference type="KEGG" id="amur:ADH66_09270"/>
<dbReference type="AlphaFoldDB" id="A0A1Z2XQX2"/>
<reference evidence="4 6" key="3">
    <citation type="submission" date="2020-11" db="EMBL/GenBank/DDBJ databases">
        <title>Closed and high quality bacterial genomes of the OMM12 community.</title>
        <authorList>
            <person name="Marbouty M."/>
            <person name="Lamy-Besnier Q."/>
            <person name="Debarbieux L."/>
            <person name="Koszul R."/>
        </authorList>
    </citation>
    <scope>NUCLEOTIDE SEQUENCE [LARGE SCALE GENOMIC DNA]</scope>
    <source>
        <strain evidence="4 6">KB18</strain>
    </source>
</reference>
<proteinExistence type="predicted"/>
<dbReference type="CDD" id="cd07197">
    <property type="entry name" value="nitrilase"/>
    <property type="match status" value="1"/>
</dbReference>
<keyword evidence="1 4" id="KW-0378">Hydrolase</keyword>
<evidence type="ECO:0000313" key="3">
    <source>
        <dbReference type="EMBL" id="ASB40824.1"/>
    </source>
</evidence>
<dbReference type="PROSITE" id="PS50263">
    <property type="entry name" value="CN_HYDROLASE"/>
    <property type="match status" value="1"/>
</dbReference>
<feature type="domain" description="CN hydrolase" evidence="2">
    <location>
        <begin position="1"/>
        <end position="204"/>
    </location>
</feature>
<dbReference type="InterPro" id="IPR036526">
    <property type="entry name" value="C-N_Hydrolase_sf"/>
</dbReference>
<evidence type="ECO:0000313" key="5">
    <source>
        <dbReference type="Proteomes" id="UP000196710"/>
    </source>
</evidence>
<reference evidence="5" key="2">
    <citation type="submission" date="2017-05" db="EMBL/GenBank/DDBJ databases">
        <title>Improved OligoMM genomes.</title>
        <authorList>
            <person name="Garzetti D."/>
        </authorList>
    </citation>
    <scope>NUCLEOTIDE SEQUENCE [LARGE SCALE GENOMIC DNA]</scope>
    <source>
        <strain evidence="5">KB18</strain>
    </source>
</reference>
<dbReference type="SUPFAM" id="SSF56317">
    <property type="entry name" value="Carbon-nitrogen hydrolase"/>
    <property type="match status" value="1"/>
</dbReference>
<dbReference type="Pfam" id="PF00795">
    <property type="entry name" value="CN_hydrolase"/>
    <property type="match status" value="1"/>
</dbReference>
<sequence>MRVCLMVPERFAAEKELPRLLGEPADLTVFPEGFLRSKEDLTLALGLTAERPGTVLAGYREGNLEKAVVIESGKAIDEYTKCILTATEREKKRPGNIIRCLNSSLGKLAVPICYEVHFPEVCRVMALECPALMVNIIGTGMYHRLQYDQWRSLAKARAIENELPVVGCCHFCGEIPLAFAFDASGRELLEIEGKYGAFTIEVETGGEKPVGYTADRRPELFTTLSME</sequence>
<dbReference type="GO" id="GO:0016811">
    <property type="term" value="F:hydrolase activity, acting on carbon-nitrogen (but not peptide) bonds, in linear amides"/>
    <property type="evidence" value="ECO:0007669"/>
    <property type="project" value="TreeGrafter"/>
</dbReference>
<accession>A0A1Z2XQX2</accession>
<dbReference type="InterPro" id="IPR050345">
    <property type="entry name" value="Aliph_Amidase/BUP"/>
</dbReference>